<evidence type="ECO:0000313" key="2">
    <source>
        <dbReference type="Proteomes" id="UP000054869"/>
    </source>
</evidence>
<accession>A0A0W0VLG3</accession>
<reference evidence="1 2" key="1">
    <citation type="submission" date="2015-11" db="EMBL/GenBank/DDBJ databases">
        <title>Genomic analysis of 38 Legionella species identifies large and diverse effector repertoires.</title>
        <authorList>
            <person name="Burstein D."/>
            <person name="Amaro F."/>
            <person name="Zusman T."/>
            <person name="Lifshitz Z."/>
            <person name="Cohen O."/>
            <person name="Gilbert J.A."/>
            <person name="Pupko T."/>
            <person name="Shuman H.A."/>
            <person name="Segal G."/>
        </authorList>
    </citation>
    <scope>NUCLEOTIDE SEQUENCE [LARGE SCALE GENOMIC DNA]</scope>
    <source>
        <strain evidence="1 2">ATCC 49751</strain>
    </source>
</reference>
<sequence>MTKAKFEGFLANELIAHISTFFHPPWQRNKAKAVCRQWDEAIVPCYHFFILGGPISVQTAEAGAGQERQWKQQFSEEDIKQSLAAVPNDGFMIFSKYRDAYLYAHNSFTRTMDNPNFNNGIHGTGCLKEVFFVKRTSDKLLYHPVIFEVIFDNHKTLDLTWHDFTFRNLGNENMKISVSAIREPGCKNHLEIIASKIAIGFVNNEPISPVTLYTSKVNQHKEEASAEQKEEY</sequence>
<protein>
    <submittedName>
        <fullName evidence="1">Uncharacterized protein</fullName>
    </submittedName>
</protein>
<dbReference type="RefSeq" id="WP_028372326.1">
    <property type="nucleotide sequence ID" value="NZ_CAAAJD010000002.1"/>
</dbReference>
<dbReference type="OrthoDB" id="9910813at2"/>
<dbReference type="PATRIC" id="fig|45067.4.peg.1745"/>
<gene>
    <name evidence="1" type="ORF">Llan_1668</name>
</gene>
<dbReference type="Proteomes" id="UP000054869">
    <property type="component" value="Unassembled WGS sequence"/>
</dbReference>
<keyword evidence="2" id="KW-1185">Reference proteome</keyword>
<comment type="caution">
    <text evidence="1">The sequence shown here is derived from an EMBL/GenBank/DDBJ whole genome shotgun (WGS) entry which is preliminary data.</text>
</comment>
<name>A0A0W0VLG3_9GAMM</name>
<dbReference type="AlphaFoldDB" id="A0A0W0VLG3"/>
<dbReference type="STRING" id="45067.Llan_1668"/>
<evidence type="ECO:0000313" key="1">
    <source>
        <dbReference type="EMBL" id="KTD20938.1"/>
    </source>
</evidence>
<proteinExistence type="predicted"/>
<dbReference type="EMBL" id="LNYI01000033">
    <property type="protein sequence ID" value="KTD20938.1"/>
    <property type="molecule type" value="Genomic_DNA"/>
</dbReference>
<organism evidence="1 2">
    <name type="scientific">Legionella lansingensis</name>
    <dbReference type="NCBI Taxonomy" id="45067"/>
    <lineage>
        <taxon>Bacteria</taxon>
        <taxon>Pseudomonadati</taxon>
        <taxon>Pseudomonadota</taxon>
        <taxon>Gammaproteobacteria</taxon>
        <taxon>Legionellales</taxon>
        <taxon>Legionellaceae</taxon>
        <taxon>Legionella</taxon>
    </lineage>
</organism>